<dbReference type="Proteomes" id="UP001055108">
    <property type="component" value="Unassembled WGS sequence"/>
</dbReference>
<keyword evidence="7 10" id="KW-0626">Porin</keyword>
<comment type="similarity">
    <text evidence="1 10">Belongs to the alphaproteobacteria porin family.</text>
</comment>
<feature type="chain" id="PRO_5041487359" description="Porin" evidence="10">
    <location>
        <begin position="26"/>
        <end position="135"/>
    </location>
</feature>
<dbReference type="GO" id="GO:0015288">
    <property type="term" value="F:porin activity"/>
    <property type="evidence" value="ECO:0007669"/>
    <property type="project" value="UniProtKB-KW"/>
</dbReference>
<keyword evidence="4 10" id="KW-0812">Transmembrane</keyword>
<dbReference type="GO" id="GO:0006811">
    <property type="term" value="P:monoatomic ion transport"/>
    <property type="evidence" value="ECO:0007669"/>
    <property type="project" value="UniProtKB-KW"/>
</dbReference>
<reference evidence="11" key="1">
    <citation type="journal article" date="2016" name="Front. Microbiol.">
        <title>Genome Sequence of the Piezophilic, Mesophilic Sulfate-Reducing Bacterium Desulfovibrio indicus J2T.</title>
        <authorList>
            <person name="Cao J."/>
            <person name="Maignien L."/>
            <person name="Shao Z."/>
            <person name="Alain K."/>
            <person name="Jebbar M."/>
        </authorList>
    </citation>
    <scope>NUCLEOTIDE SEQUENCE</scope>
    <source>
        <strain evidence="11">NBRC 103626</strain>
    </source>
</reference>
<keyword evidence="5 10" id="KW-0732">Signal</keyword>
<accession>A0AA37MHC3</accession>
<evidence type="ECO:0000256" key="7">
    <source>
        <dbReference type="ARBA" id="ARBA00023114"/>
    </source>
</evidence>
<evidence type="ECO:0000256" key="5">
    <source>
        <dbReference type="ARBA" id="ARBA00022729"/>
    </source>
</evidence>
<evidence type="ECO:0000256" key="4">
    <source>
        <dbReference type="ARBA" id="ARBA00022692"/>
    </source>
</evidence>
<feature type="signal peptide" evidence="10">
    <location>
        <begin position="1"/>
        <end position="25"/>
    </location>
</feature>
<evidence type="ECO:0000313" key="11">
    <source>
        <dbReference type="EMBL" id="GJD81884.1"/>
    </source>
</evidence>
<keyword evidence="2 10" id="KW-0813">Transport</keyword>
<evidence type="ECO:0000256" key="1">
    <source>
        <dbReference type="ARBA" id="ARBA00009521"/>
    </source>
</evidence>
<dbReference type="EMBL" id="BPQM01000170">
    <property type="protein sequence ID" value="GJD81884.1"/>
    <property type="molecule type" value="Genomic_DNA"/>
</dbReference>
<dbReference type="Pfam" id="PF02530">
    <property type="entry name" value="Porin_2"/>
    <property type="match status" value="1"/>
</dbReference>
<dbReference type="RefSeq" id="WP_238307107.1">
    <property type="nucleotide sequence ID" value="NZ_BPQM01000170.1"/>
</dbReference>
<sequence length="135" mass="14062">MRFVPPVRGLGRAACLVLLAGPVAAQEPLRLDLPKLDAATLDLSASATPLPRPRAEPRTRGLDACPEQGAGFVRLPGSRTCLRLTGRAAAGLDVQADRQGAAARPDATGRIAVDARTQTDLGPVRAFVRVGAGHR</sequence>
<evidence type="ECO:0000313" key="12">
    <source>
        <dbReference type="Proteomes" id="UP001055108"/>
    </source>
</evidence>
<proteinExistence type="inferred from homology"/>
<evidence type="ECO:0000256" key="8">
    <source>
        <dbReference type="ARBA" id="ARBA00023136"/>
    </source>
</evidence>
<dbReference type="AlphaFoldDB" id="A0AA37MHC3"/>
<comment type="function">
    <text evidence="10">Forms passive diffusion pores that allow small molecular weight hydrophilic materials across the outer membrane.</text>
</comment>
<evidence type="ECO:0000256" key="2">
    <source>
        <dbReference type="ARBA" id="ARBA00022448"/>
    </source>
</evidence>
<keyword evidence="12" id="KW-1185">Reference proteome</keyword>
<dbReference type="GO" id="GO:0046930">
    <property type="term" value="C:pore complex"/>
    <property type="evidence" value="ECO:0007669"/>
    <property type="project" value="UniProtKB-KW"/>
</dbReference>
<protein>
    <recommendedName>
        <fullName evidence="10">Porin</fullName>
    </recommendedName>
</protein>
<evidence type="ECO:0000256" key="9">
    <source>
        <dbReference type="ARBA" id="ARBA00023237"/>
    </source>
</evidence>
<gene>
    <name evidence="11" type="ORF">NBEOAGPD_5140</name>
</gene>
<keyword evidence="3 10" id="KW-1134">Transmembrane beta strand</keyword>
<reference evidence="11" key="2">
    <citation type="submission" date="2021-08" db="EMBL/GenBank/DDBJ databases">
        <authorList>
            <person name="Tani A."/>
            <person name="Ola A."/>
            <person name="Ogura Y."/>
            <person name="Katsura K."/>
            <person name="Hayashi T."/>
        </authorList>
    </citation>
    <scope>NUCLEOTIDE SEQUENCE</scope>
    <source>
        <strain evidence="11">NBRC 103626</strain>
    </source>
</reference>
<dbReference type="GO" id="GO:0009279">
    <property type="term" value="C:cell outer membrane"/>
    <property type="evidence" value="ECO:0007669"/>
    <property type="project" value="UniProtKB-SubCell"/>
</dbReference>
<evidence type="ECO:0000256" key="10">
    <source>
        <dbReference type="RuleBase" id="RU364005"/>
    </source>
</evidence>
<organism evidence="11 12">
    <name type="scientific">Methylobacterium gregans</name>
    <dbReference type="NCBI Taxonomy" id="374424"/>
    <lineage>
        <taxon>Bacteria</taxon>
        <taxon>Pseudomonadati</taxon>
        <taxon>Pseudomonadota</taxon>
        <taxon>Alphaproteobacteria</taxon>
        <taxon>Hyphomicrobiales</taxon>
        <taxon>Methylobacteriaceae</taxon>
        <taxon>Methylobacterium</taxon>
    </lineage>
</organism>
<name>A0AA37MHC3_9HYPH</name>
<keyword evidence="9 10" id="KW-0998">Cell outer membrane</keyword>
<comment type="caution">
    <text evidence="11">The sequence shown here is derived from an EMBL/GenBank/DDBJ whole genome shotgun (WGS) entry which is preliminary data.</text>
</comment>
<keyword evidence="8 10" id="KW-0472">Membrane</keyword>
<dbReference type="InterPro" id="IPR003684">
    <property type="entry name" value="Porin_alphabac"/>
</dbReference>
<comment type="subcellular location">
    <subcellularLocation>
        <location evidence="10">Cell outer membrane</location>
        <topology evidence="10">Multi-pass membrane protein</topology>
    </subcellularLocation>
</comment>
<comment type="domain">
    <text evidence="10">Consists of 16-stranded beta-barrel sheets, with large surface-exposed loops, that form a transmembrane pore at the center of each barrel. The pore is partially ocluded by a peptide loop that folds into the pore lumen.</text>
</comment>
<evidence type="ECO:0000256" key="3">
    <source>
        <dbReference type="ARBA" id="ARBA00022452"/>
    </source>
</evidence>
<evidence type="ECO:0000256" key="6">
    <source>
        <dbReference type="ARBA" id="ARBA00023065"/>
    </source>
</evidence>
<keyword evidence="6 10" id="KW-0406">Ion transport</keyword>